<evidence type="ECO:0000256" key="11">
    <source>
        <dbReference type="SAM" id="MobiDB-lite"/>
    </source>
</evidence>
<feature type="domain" description="C2H2-type" evidence="12">
    <location>
        <begin position="220"/>
        <end position="247"/>
    </location>
</feature>
<feature type="region of interest" description="Disordered" evidence="11">
    <location>
        <begin position="441"/>
        <end position="502"/>
    </location>
</feature>
<dbReference type="FunFam" id="3.30.160.60:FF:002069">
    <property type="entry name" value="Uncharacterized protein"/>
    <property type="match status" value="1"/>
</dbReference>
<dbReference type="InterPro" id="IPR036236">
    <property type="entry name" value="Znf_C2H2_sf"/>
</dbReference>
<keyword evidence="3" id="KW-0677">Repeat</keyword>
<dbReference type="GO" id="GO:0000981">
    <property type="term" value="F:DNA-binding transcription factor activity, RNA polymerase II-specific"/>
    <property type="evidence" value="ECO:0007669"/>
    <property type="project" value="TreeGrafter"/>
</dbReference>
<sequence>MEDPLELSTVRNHSRADPVDYDQVVNPYKVVEDMLQESALVVKKEESEDDFMNEDNVEALMTIVNNEVIIKVEPADDTTQSEFGGICVKKEEYDPLDPEVQECQAVLISLPGKNTKSCLKKSGKGKKKTGKTLKPFVCYHCKYACRSLSGLKVHIQSHTGEKPFACDQCDYRAGIRTHLANHKRIHTGERPFECKFCGYRAYQLGNLLEHEKVHSDIRPFKCDYCNYRAKRRRHLTGHLLIHKGQRPYQCDFCEFKTSNSQNLKYHVRLHTGERPHKCDYCNYRSAQKGSLNLHMKRHTGEKIYKCDHCDFRCLRELSMRTHLYMHTGNTPFSCYNCGFSTSYKPTLAKHIQGCHEKSSRIKKEPGVPDQVENECQKQFRKTVKRRNKFTRMSRFDTEFGCSMCEYTTTYKPALGRHVLTHKNYGLSPKKTLRVKVKPNEREFKGVLDDPPQPVERSLRKRAGLKQPGRFSDYLLSGSEGDDPSTASHDAPSSGDECWIEEL</sequence>
<dbReference type="FunFam" id="3.30.160.60:FF:002452">
    <property type="entry name" value="zinc finger protein 142 isoform X4"/>
    <property type="match status" value="1"/>
</dbReference>
<dbReference type="InterPro" id="IPR056438">
    <property type="entry name" value="Znf-C2H2_CTCF"/>
</dbReference>
<keyword evidence="7" id="KW-0238">DNA-binding</keyword>
<evidence type="ECO:0000256" key="7">
    <source>
        <dbReference type="ARBA" id="ARBA00023125"/>
    </source>
</evidence>
<dbReference type="PROSITE" id="PS00028">
    <property type="entry name" value="ZINC_FINGER_C2H2_1"/>
    <property type="match status" value="2"/>
</dbReference>
<keyword evidence="8" id="KW-0804">Transcription</keyword>
<accession>A0A146KYB7</accession>
<dbReference type="PANTHER" id="PTHR24409:SF295">
    <property type="entry name" value="AZ2-RELATED"/>
    <property type="match status" value="1"/>
</dbReference>
<evidence type="ECO:0000256" key="2">
    <source>
        <dbReference type="ARBA" id="ARBA00022723"/>
    </source>
</evidence>
<evidence type="ECO:0000256" key="3">
    <source>
        <dbReference type="ARBA" id="ARBA00022737"/>
    </source>
</evidence>
<dbReference type="AlphaFoldDB" id="A0A146KYB7"/>
<dbReference type="PROSITE" id="PS50157">
    <property type="entry name" value="ZINC_FINGER_C2H2_2"/>
    <property type="match status" value="7"/>
</dbReference>
<protein>
    <submittedName>
        <fullName evidence="13">Zinc finger protein 226</fullName>
    </submittedName>
</protein>
<evidence type="ECO:0000256" key="9">
    <source>
        <dbReference type="ARBA" id="ARBA00023242"/>
    </source>
</evidence>
<organism evidence="13">
    <name type="scientific">Lygus hesperus</name>
    <name type="common">Western plant bug</name>
    <dbReference type="NCBI Taxonomy" id="30085"/>
    <lineage>
        <taxon>Eukaryota</taxon>
        <taxon>Metazoa</taxon>
        <taxon>Ecdysozoa</taxon>
        <taxon>Arthropoda</taxon>
        <taxon>Hexapoda</taxon>
        <taxon>Insecta</taxon>
        <taxon>Pterygota</taxon>
        <taxon>Neoptera</taxon>
        <taxon>Paraneoptera</taxon>
        <taxon>Hemiptera</taxon>
        <taxon>Heteroptera</taxon>
        <taxon>Panheteroptera</taxon>
        <taxon>Cimicomorpha</taxon>
        <taxon>Miridae</taxon>
        <taxon>Mirini</taxon>
        <taxon>Lygus</taxon>
    </lineage>
</organism>
<keyword evidence="6" id="KW-0805">Transcription regulation</keyword>
<dbReference type="EMBL" id="GDHC01018607">
    <property type="protein sequence ID" value="JAQ00022.1"/>
    <property type="molecule type" value="Transcribed_RNA"/>
</dbReference>
<feature type="domain" description="C2H2-type" evidence="12">
    <location>
        <begin position="192"/>
        <end position="219"/>
    </location>
</feature>
<feature type="domain" description="C2H2-type" evidence="12">
    <location>
        <begin position="304"/>
        <end position="331"/>
    </location>
</feature>
<evidence type="ECO:0000256" key="10">
    <source>
        <dbReference type="PROSITE-ProRule" id="PRU00042"/>
    </source>
</evidence>
<evidence type="ECO:0000313" key="13">
    <source>
        <dbReference type="EMBL" id="JAQ00022.1"/>
    </source>
</evidence>
<proteinExistence type="predicted"/>
<keyword evidence="4 10" id="KW-0863">Zinc-finger</keyword>
<keyword evidence="5" id="KW-0862">Zinc</keyword>
<dbReference type="PANTHER" id="PTHR24409">
    <property type="entry name" value="ZINC FINGER PROTEIN 142"/>
    <property type="match status" value="1"/>
</dbReference>
<dbReference type="FunFam" id="3.30.160.60:FF:000446">
    <property type="entry name" value="Zinc finger protein"/>
    <property type="match status" value="1"/>
</dbReference>
<name>A0A146KYB7_LYGHE</name>
<dbReference type="SMART" id="SM00355">
    <property type="entry name" value="ZnF_C2H2"/>
    <property type="match status" value="9"/>
</dbReference>
<dbReference type="Pfam" id="PF23611">
    <property type="entry name" value="zf-C2H2_16"/>
    <property type="match status" value="1"/>
</dbReference>
<feature type="domain" description="C2H2-type" evidence="12">
    <location>
        <begin position="248"/>
        <end position="275"/>
    </location>
</feature>
<dbReference type="GO" id="GO:0008270">
    <property type="term" value="F:zinc ion binding"/>
    <property type="evidence" value="ECO:0007669"/>
    <property type="project" value="UniProtKB-KW"/>
</dbReference>
<dbReference type="GO" id="GO:0005634">
    <property type="term" value="C:nucleus"/>
    <property type="evidence" value="ECO:0007669"/>
    <property type="project" value="UniProtKB-SubCell"/>
</dbReference>
<evidence type="ECO:0000256" key="4">
    <source>
        <dbReference type="ARBA" id="ARBA00022771"/>
    </source>
</evidence>
<dbReference type="Gene3D" id="3.30.160.60">
    <property type="entry name" value="Classic Zinc Finger"/>
    <property type="match status" value="7"/>
</dbReference>
<evidence type="ECO:0000256" key="6">
    <source>
        <dbReference type="ARBA" id="ARBA00023015"/>
    </source>
</evidence>
<evidence type="ECO:0000256" key="1">
    <source>
        <dbReference type="ARBA" id="ARBA00004123"/>
    </source>
</evidence>
<gene>
    <name evidence="13" type="primary">ZNF226_1</name>
    <name evidence="13" type="ORF">g.56490</name>
</gene>
<dbReference type="InterPro" id="IPR013087">
    <property type="entry name" value="Znf_C2H2_type"/>
</dbReference>
<comment type="subcellular location">
    <subcellularLocation>
        <location evidence="1">Nucleus</location>
    </subcellularLocation>
</comment>
<dbReference type="SUPFAM" id="SSF57667">
    <property type="entry name" value="beta-beta-alpha zinc fingers"/>
    <property type="match status" value="5"/>
</dbReference>
<feature type="domain" description="C2H2-type" evidence="12">
    <location>
        <begin position="164"/>
        <end position="191"/>
    </location>
</feature>
<dbReference type="GO" id="GO:0000977">
    <property type="term" value="F:RNA polymerase II transcription regulatory region sequence-specific DNA binding"/>
    <property type="evidence" value="ECO:0007669"/>
    <property type="project" value="TreeGrafter"/>
</dbReference>
<keyword evidence="9" id="KW-0539">Nucleus</keyword>
<dbReference type="FunFam" id="3.30.160.60:FF:000325">
    <property type="entry name" value="ZFP90 zinc finger protein"/>
    <property type="match status" value="1"/>
</dbReference>
<evidence type="ECO:0000259" key="12">
    <source>
        <dbReference type="PROSITE" id="PS50157"/>
    </source>
</evidence>
<feature type="domain" description="C2H2-type" evidence="12">
    <location>
        <begin position="136"/>
        <end position="163"/>
    </location>
</feature>
<reference evidence="13" key="1">
    <citation type="journal article" date="2016" name="Gigascience">
        <title>De novo construction of an expanded transcriptome assembly for the western tarnished plant bug, Lygus hesperus.</title>
        <authorList>
            <person name="Tassone E.E."/>
            <person name="Geib S.M."/>
            <person name="Hall B."/>
            <person name="Fabrick J.A."/>
            <person name="Brent C.S."/>
            <person name="Hull J.J."/>
        </authorList>
    </citation>
    <scope>NUCLEOTIDE SEQUENCE</scope>
</reference>
<evidence type="ECO:0000256" key="8">
    <source>
        <dbReference type="ARBA" id="ARBA00023163"/>
    </source>
</evidence>
<keyword evidence="2" id="KW-0479">Metal-binding</keyword>
<evidence type="ECO:0000256" key="5">
    <source>
        <dbReference type="ARBA" id="ARBA00022833"/>
    </source>
</evidence>
<feature type="domain" description="C2H2-type" evidence="12">
    <location>
        <begin position="276"/>
        <end position="303"/>
    </location>
</feature>